<dbReference type="Pfam" id="PF13614">
    <property type="entry name" value="AAA_31"/>
    <property type="match status" value="1"/>
</dbReference>
<gene>
    <name evidence="21" type="ORF">HRQ87_08795</name>
</gene>
<feature type="transmembrane region" description="Helical" evidence="17">
    <location>
        <begin position="38"/>
        <end position="56"/>
    </location>
</feature>
<evidence type="ECO:0000256" key="16">
    <source>
        <dbReference type="SAM" id="Coils"/>
    </source>
</evidence>
<dbReference type="Proteomes" id="UP000777935">
    <property type="component" value="Unassembled WGS sequence"/>
</dbReference>
<evidence type="ECO:0000256" key="7">
    <source>
        <dbReference type="ARBA" id="ARBA00022679"/>
    </source>
</evidence>
<dbReference type="PANTHER" id="PTHR32309:SF13">
    <property type="entry name" value="FERRIC ENTEROBACTIN TRANSPORT PROTEIN FEPE"/>
    <property type="match status" value="1"/>
</dbReference>
<evidence type="ECO:0000256" key="9">
    <source>
        <dbReference type="ARBA" id="ARBA00022741"/>
    </source>
</evidence>
<dbReference type="RefSeq" id="WP_174137403.1">
    <property type="nucleotide sequence ID" value="NZ_JABUFE010000004.1"/>
</dbReference>
<keyword evidence="6" id="KW-0997">Cell inner membrane</keyword>
<keyword evidence="9" id="KW-0547">Nucleotide-binding</keyword>
<feature type="domain" description="Tyrosine-protein kinase G-rich" evidence="20">
    <location>
        <begin position="406"/>
        <end position="482"/>
    </location>
</feature>
<organism evidence="21 22">
    <name type="scientific">Parasulfitobacter algicola</name>
    <dbReference type="NCBI Taxonomy" id="2614809"/>
    <lineage>
        <taxon>Bacteria</taxon>
        <taxon>Pseudomonadati</taxon>
        <taxon>Pseudomonadota</taxon>
        <taxon>Alphaproteobacteria</taxon>
        <taxon>Rhodobacterales</taxon>
        <taxon>Roseobacteraceae</taxon>
        <taxon>Parasulfitobacter</taxon>
    </lineage>
</organism>
<feature type="coiled-coil region" evidence="16">
    <location>
        <begin position="369"/>
        <end position="427"/>
    </location>
</feature>
<dbReference type="CDD" id="cd05387">
    <property type="entry name" value="BY-kinase"/>
    <property type="match status" value="1"/>
</dbReference>
<dbReference type="InterPro" id="IPR003856">
    <property type="entry name" value="LPS_length_determ_N"/>
</dbReference>
<feature type="coiled-coil region" evidence="16">
    <location>
        <begin position="269"/>
        <end position="339"/>
    </location>
</feature>
<evidence type="ECO:0000259" key="20">
    <source>
        <dbReference type="Pfam" id="PF13807"/>
    </source>
</evidence>
<keyword evidence="5" id="KW-1003">Cell membrane</keyword>
<dbReference type="Pfam" id="PF02706">
    <property type="entry name" value="Wzz"/>
    <property type="match status" value="1"/>
</dbReference>
<dbReference type="InterPro" id="IPR027417">
    <property type="entry name" value="P-loop_NTPase"/>
</dbReference>
<evidence type="ECO:0000256" key="1">
    <source>
        <dbReference type="ARBA" id="ARBA00004429"/>
    </source>
</evidence>
<dbReference type="InterPro" id="IPR005700">
    <property type="entry name" value="EPS_ExoP-like"/>
</dbReference>
<keyword evidence="8 17" id="KW-0812">Transmembrane</keyword>
<comment type="caution">
    <text evidence="21">The sequence shown here is derived from an EMBL/GenBank/DDBJ whole genome shotgun (WGS) entry which is preliminary data.</text>
</comment>
<feature type="domain" description="Polysaccharide chain length determinant N-terminal" evidence="18">
    <location>
        <begin position="24"/>
        <end position="114"/>
    </location>
</feature>
<dbReference type="InterPro" id="IPR050445">
    <property type="entry name" value="Bact_polysacc_biosynth/exp"/>
</dbReference>
<evidence type="ECO:0000259" key="18">
    <source>
        <dbReference type="Pfam" id="PF02706"/>
    </source>
</evidence>
<evidence type="ECO:0000256" key="3">
    <source>
        <dbReference type="ARBA" id="ARBA00008883"/>
    </source>
</evidence>
<evidence type="ECO:0000256" key="5">
    <source>
        <dbReference type="ARBA" id="ARBA00022475"/>
    </source>
</evidence>
<keyword evidence="13 17" id="KW-0472">Membrane</keyword>
<dbReference type="EC" id="2.7.10.2" evidence="4"/>
<reference evidence="21 22" key="1">
    <citation type="submission" date="2020-06" db="EMBL/GenBank/DDBJ databases">
        <title>Sulfitobacter algicola sp. nov., isolated from green algae.</title>
        <authorList>
            <person name="Wang C."/>
        </authorList>
    </citation>
    <scope>NUCLEOTIDE SEQUENCE [LARGE SCALE GENOMIC DNA]</scope>
    <source>
        <strain evidence="21 22">1151</strain>
    </source>
</reference>
<dbReference type="EMBL" id="JABUFE010000004">
    <property type="protein sequence ID" value="NSX54896.1"/>
    <property type="molecule type" value="Genomic_DNA"/>
</dbReference>
<evidence type="ECO:0000256" key="2">
    <source>
        <dbReference type="ARBA" id="ARBA00007316"/>
    </source>
</evidence>
<dbReference type="PANTHER" id="PTHR32309">
    <property type="entry name" value="TYROSINE-PROTEIN KINASE"/>
    <property type="match status" value="1"/>
</dbReference>
<accession>A0ABX2ISA0</accession>
<keyword evidence="7 21" id="KW-0808">Transferase</keyword>
<comment type="catalytic activity">
    <reaction evidence="15">
        <text>L-tyrosyl-[protein] + ATP = O-phospho-L-tyrosyl-[protein] + ADP + H(+)</text>
        <dbReference type="Rhea" id="RHEA:10596"/>
        <dbReference type="Rhea" id="RHEA-COMP:10136"/>
        <dbReference type="Rhea" id="RHEA-COMP:20101"/>
        <dbReference type="ChEBI" id="CHEBI:15378"/>
        <dbReference type="ChEBI" id="CHEBI:30616"/>
        <dbReference type="ChEBI" id="CHEBI:46858"/>
        <dbReference type="ChEBI" id="CHEBI:61978"/>
        <dbReference type="ChEBI" id="CHEBI:456216"/>
        <dbReference type="EC" id="2.7.10.2"/>
    </reaction>
</comment>
<comment type="subcellular location">
    <subcellularLocation>
        <location evidence="1">Cell inner membrane</location>
        <topology evidence="1">Multi-pass membrane protein</topology>
    </subcellularLocation>
</comment>
<comment type="similarity">
    <text evidence="2">Belongs to the CpsD/CapB family.</text>
</comment>
<evidence type="ECO:0000256" key="4">
    <source>
        <dbReference type="ARBA" id="ARBA00011903"/>
    </source>
</evidence>
<dbReference type="NCBIfam" id="TIGR01007">
    <property type="entry name" value="eps_fam"/>
    <property type="match status" value="1"/>
</dbReference>
<feature type="domain" description="AAA" evidence="19">
    <location>
        <begin position="571"/>
        <end position="690"/>
    </location>
</feature>
<dbReference type="SUPFAM" id="SSF52540">
    <property type="entry name" value="P-loop containing nucleoside triphosphate hydrolases"/>
    <property type="match status" value="1"/>
</dbReference>
<name>A0ABX2ISA0_9RHOB</name>
<keyword evidence="10" id="KW-0418">Kinase</keyword>
<comment type="similarity">
    <text evidence="3">Belongs to the etk/wzc family.</text>
</comment>
<sequence>MTRIGLRFNESANVIQQGDMAEPISFDRLLVSLRRQRTAIAICACLGVLMGIFYLATTPQVYWAEAQVLVDNRVNKIVEQAAATADGINDDAGIQNEIHVVKSAPIARQVVDKLDLANNQSFRNPPESFIGKTVGGTRRFVSNLLGGRPAPQTPSNAVDDAAYMRELIAQNLQKSIRVTRVGQSYVLSIGYVSHDPKLAADITNAFANAYLDDQLNANLETTERTLVWMQDQLSELAISSQQAALETERFRADNNLTATEGQLITEQRLDQLNTQLALAEADAAKAEAMMQRFQTLIDRDPAEIINPGELVNTTDDMQLAELETRYSNVSSRLEDVITQFGPEHPQALILIRQQQELSGALRRELTRIYNEVSAEAQIEEARVNALRQSVAGATMQNAQATQAQVELQNLEKRADALASIYQNFLSQYQAIEQQQSFPVTNFRILVDATLPRDAAGPRKSNVLMTSLVLGLLLGLAVMALREFRERFFRTAEDVETETDQNFLGYLPLPEKSQSGFLTLPFVSKPKPVPSLDLDTASRVLREPRSVFAETLRNVRFALGVTTEDNTCKVLGITSALPGEGKSTVSSNLALLLAMSGHKTLLIDADIRNPGLTRALNIPRKKSGILTYLMGDETLENVIIGHDVEKLHIVPCFSNDRLSHYTELLSSKRMQVLLATAQQKYSYVIVDLPPLSPVVDAKVIEPLLQKFLLVAAWGDTPRGLLRQQLRLNPKIAQKSLGVVLNKVDMNTLQSYAPADTSDAYINTYSGYHTT</sequence>
<evidence type="ECO:0000256" key="11">
    <source>
        <dbReference type="ARBA" id="ARBA00022840"/>
    </source>
</evidence>
<evidence type="ECO:0000256" key="8">
    <source>
        <dbReference type="ARBA" id="ARBA00022692"/>
    </source>
</evidence>
<evidence type="ECO:0000256" key="6">
    <source>
        <dbReference type="ARBA" id="ARBA00022519"/>
    </source>
</evidence>
<evidence type="ECO:0000256" key="17">
    <source>
        <dbReference type="SAM" id="Phobius"/>
    </source>
</evidence>
<evidence type="ECO:0000259" key="19">
    <source>
        <dbReference type="Pfam" id="PF13614"/>
    </source>
</evidence>
<keyword evidence="12 17" id="KW-1133">Transmembrane helix</keyword>
<proteinExistence type="inferred from homology"/>
<dbReference type="InterPro" id="IPR032807">
    <property type="entry name" value="GNVR"/>
</dbReference>
<evidence type="ECO:0000256" key="13">
    <source>
        <dbReference type="ARBA" id="ARBA00023136"/>
    </source>
</evidence>
<protein>
    <recommendedName>
        <fullName evidence="4">non-specific protein-tyrosine kinase</fullName>
        <ecNumber evidence="4">2.7.10.2</ecNumber>
    </recommendedName>
</protein>
<keyword evidence="16" id="KW-0175">Coiled coil</keyword>
<dbReference type="Gene3D" id="3.40.50.300">
    <property type="entry name" value="P-loop containing nucleotide triphosphate hydrolases"/>
    <property type="match status" value="1"/>
</dbReference>
<keyword evidence="11" id="KW-0067">ATP-binding</keyword>
<evidence type="ECO:0000256" key="14">
    <source>
        <dbReference type="ARBA" id="ARBA00023137"/>
    </source>
</evidence>
<evidence type="ECO:0000256" key="15">
    <source>
        <dbReference type="ARBA" id="ARBA00051245"/>
    </source>
</evidence>
<evidence type="ECO:0000256" key="10">
    <source>
        <dbReference type="ARBA" id="ARBA00022777"/>
    </source>
</evidence>
<evidence type="ECO:0000313" key="22">
    <source>
        <dbReference type="Proteomes" id="UP000777935"/>
    </source>
</evidence>
<dbReference type="InterPro" id="IPR005702">
    <property type="entry name" value="Wzc-like_C"/>
</dbReference>
<evidence type="ECO:0000256" key="12">
    <source>
        <dbReference type="ARBA" id="ARBA00022989"/>
    </source>
</evidence>
<keyword evidence="22" id="KW-1185">Reference proteome</keyword>
<dbReference type="Pfam" id="PF13807">
    <property type="entry name" value="GNVR"/>
    <property type="match status" value="1"/>
</dbReference>
<dbReference type="InterPro" id="IPR025669">
    <property type="entry name" value="AAA_dom"/>
</dbReference>
<dbReference type="GO" id="GO:0004715">
    <property type="term" value="F:non-membrane spanning protein tyrosine kinase activity"/>
    <property type="evidence" value="ECO:0007669"/>
    <property type="project" value="UniProtKB-EC"/>
</dbReference>
<dbReference type="NCBIfam" id="TIGR01005">
    <property type="entry name" value="eps_transp_fam"/>
    <property type="match status" value="1"/>
</dbReference>
<keyword evidence="14" id="KW-0829">Tyrosine-protein kinase</keyword>
<evidence type="ECO:0000313" key="21">
    <source>
        <dbReference type="EMBL" id="NSX54896.1"/>
    </source>
</evidence>